<organism evidence="1 2">
    <name type="scientific">Acropora cervicornis</name>
    <name type="common">Staghorn coral</name>
    <dbReference type="NCBI Taxonomy" id="6130"/>
    <lineage>
        <taxon>Eukaryota</taxon>
        <taxon>Metazoa</taxon>
        <taxon>Cnidaria</taxon>
        <taxon>Anthozoa</taxon>
        <taxon>Hexacorallia</taxon>
        <taxon>Scleractinia</taxon>
        <taxon>Astrocoeniina</taxon>
        <taxon>Acroporidae</taxon>
        <taxon>Acropora</taxon>
    </lineage>
</organism>
<sequence length="107" mass="12953">MGRTLTIRETTQYEYGRYQPHRNKLNYACTSLYIILHQARIERDPQNCLRDNFWVIRKSCRWGYVSRNIANKLQKEMFADFIKEIVETSKQKPRTQPTELVKTIKQR</sequence>
<dbReference type="AlphaFoldDB" id="A0AAD9Q917"/>
<accession>A0AAD9Q917</accession>
<evidence type="ECO:0000313" key="1">
    <source>
        <dbReference type="EMBL" id="KAK2556962.1"/>
    </source>
</evidence>
<dbReference type="Proteomes" id="UP001249851">
    <property type="component" value="Unassembled WGS sequence"/>
</dbReference>
<name>A0AAD9Q917_ACRCE</name>
<comment type="caution">
    <text evidence="1">The sequence shown here is derived from an EMBL/GenBank/DDBJ whole genome shotgun (WGS) entry which is preliminary data.</text>
</comment>
<gene>
    <name evidence="1" type="ORF">P5673_020791</name>
</gene>
<reference evidence="1" key="1">
    <citation type="journal article" date="2023" name="G3 (Bethesda)">
        <title>Whole genome assembly and annotation of the endangered Caribbean coral Acropora cervicornis.</title>
        <authorList>
            <person name="Selwyn J.D."/>
            <person name="Vollmer S.V."/>
        </authorList>
    </citation>
    <scope>NUCLEOTIDE SEQUENCE</scope>
    <source>
        <strain evidence="1">K2</strain>
    </source>
</reference>
<reference evidence="1" key="2">
    <citation type="journal article" date="2023" name="Science">
        <title>Genomic signatures of disease resistance in endangered staghorn corals.</title>
        <authorList>
            <person name="Vollmer S.V."/>
            <person name="Selwyn J.D."/>
            <person name="Despard B.A."/>
            <person name="Roesel C.L."/>
        </authorList>
    </citation>
    <scope>NUCLEOTIDE SEQUENCE</scope>
    <source>
        <strain evidence="1">K2</strain>
    </source>
</reference>
<proteinExistence type="predicted"/>
<protein>
    <submittedName>
        <fullName evidence="1">Uncharacterized protein</fullName>
    </submittedName>
</protein>
<evidence type="ECO:0000313" key="2">
    <source>
        <dbReference type="Proteomes" id="UP001249851"/>
    </source>
</evidence>
<dbReference type="EMBL" id="JARQWQ010000052">
    <property type="protein sequence ID" value="KAK2556962.1"/>
    <property type="molecule type" value="Genomic_DNA"/>
</dbReference>
<keyword evidence="2" id="KW-1185">Reference proteome</keyword>